<evidence type="ECO:0000256" key="7">
    <source>
        <dbReference type="ARBA" id="ARBA00023242"/>
    </source>
</evidence>
<evidence type="ECO:0000313" key="12">
    <source>
        <dbReference type="Proteomes" id="UP000187429"/>
    </source>
</evidence>
<dbReference type="GO" id="GO:0043565">
    <property type="term" value="F:sequence-specific DNA binding"/>
    <property type="evidence" value="ECO:0007669"/>
    <property type="project" value="InterPro"/>
</dbReference>
<evidence type="ECO:0000256" key="8">
    <source>
        <dbReference type="PROSITE-ProRule" id="PRU00169"/>
    </source>
</evidence>
<dbReference type="FunFam" id="1.10.10.10:FF:000027">
    <property type="entry name" value="Heat shock transcription factor 1"/>
    <property type="match status" value="1"/>
</dbReference>
<feature type="compositionally biased region" description="Low complexity" evidence="9">
    <location>
        <begin position="159"/>
        <end position="182"/>
    </location>
</feature>
<dbReference type="PANTHER" id="PTHR45339:SF1">
    <property type="entry name" value="HYBRID SIGNAL TRANSDUCTION HISTIDINE KINASE J"/>
    <property type="match status" value="1"/>
</dbReference>
<dbReference type="Gene3D" id="3.40.50.2300">
    <property type="match status" value="1"/>
</dbReference>
<accession>A0A1R1Y156</accession>
<proteinExistence type="predicted"/>
<dbReference type="InterPro" id="IPR036388">
    <property type="entry name" value="WH-like_DNA-bd_sf"/>
</dbReference>
<dbReference type="InterPro" id="IPR011006">
    <property type="entry name" value="CheY-like_superfamily"/>
</dbReference>
<dbReference type="PRINTS" id="PR00056">
    <property type="entry name" value="HSFDOMAIN"/>
</dbReference>
<dbReference type="PANTHER" id="PTHR45339">
    <property type="entry name" value="HYBRID SIGNAL TRANSDUCTION HISTIDINE KINASE J"/>
    <property type="match status" value="1"/>
</dbReference>
<dbReference type="AlphaFoldDB" id="A0A1R1Y156"/>
<evidence type="ECO:0000256" key="1">
    <source>
        <dbReference type="ARBA" id="ARBA00004123"/>
    </source>
</evidence>
<dbReference type="Pfam" id="PF00447">
    <property type="entry name" value="HSF_DNA-bind"/>
    <property type="match status" value="1"/>
</dbReference>
<evidence type="ECO:0000256" key="4">
    <source>
        <dbReference type="ARBA" id="ARBA00023015"/>
    </source>
</evidence>
<dbReference type="GO" id="GO:0005634">
    <property type="term" value="C:nucleus"/>
    <property type="evidence" value="ECO:0007669"/>
    <property type="project" value="UniProtKB-SubCell"/>
</dbReference>
<gene>
    <name evidence="11" type="ORF">AYI69_g6130</name>
</gene>
<dbReference type="PROSITE" id="PS50110">
    <property type="entry name" value="RESPONSE_REGULATORY"/>
    <property type="match status" value="1"/>
</dbReference>
<protein>
    <submittedName>
        <fullName evidence="11">Transcription factor SKN7</fullName>
    </submittedName>
</protein>
<dbReference type="Gene3D" id="1.10.10.10">
    <property type="entry name" value="Winged helix-like DNA-binding domain superfamily/Winged helix DNA-binding domain"/>
    <property type="match status" value="1"/>
</dbReference>
<dbReference type="SMART" id="SM00415">
    <property type="entry name" value="HSF"/>
    <property type="match status" value="1"/>
</dbReference>
<evidence type="ECO:0000313" key="11">
    <source>
        <dbReference type="EMBL" id="OMJ20638.1"/>
    </source>
</evidence>
<dbReference type="GO" id="GO:0000160">
    <property type="term" value="P:phosphorelay signal transduction system"/>
    <property type="evidence" value="ECO:0007669"/>
    <property type="project" value="UniProtKB-KW"/>
</dbReference>
<dbReference type="SUPFAM" id="SSF46785">
    <property type="entry name" value="Winged helix' DNA-binding domain"/>
    <property type="match status" value="1"/>
</dbReference>
<dbReference type="InterPro" id="IPR036390">
    <property type="entry name" value="WH_DNA-bd_sf"/>
</dbReference>
<feature type="region of interest" description="Disordered" evidence="9">
    <location>
        <begin position="149"/>
        <end position="182"/>
    </location>
</feature>
<evidence type="ECO:0000256" key="2">
    <source>
        <dbReference type="ARBA" id="ARBA00022553"/>
    </source>
</evidence>
<comment type="subcellular location">
    <subcellularLocation>
        <location evidence="1">Nucleus</location>
    </subcellularLocation>
</comment>
<feature type="domain" description="Response regulatory" evidence="10">
    <location>
        <begin position="473"/>
        <end position="587"/>
    </location>
</feature>
<dbReference type="SUPFAM" id="SSF52172">
    <property type="entry name" value="CheY-like"/>
    <property type="match status" value="1"/>
</dbReference>
<dbReference type="InterPro" id="IPR001789">
    <property type="entry name" value="Sig_transdc_resp-reg_receiver"/>
</dbReference>
<dbReference type="Proteomes" id="UP000187429">
    <property type="component" value="Unassembled WGS sequence"/>
</dbReference>
<keyword evidence="12" id="KW-1185">Reference proteome</keyword>
<keyword evidence="2 8" id="KW-0597">Phosphoprotein</keyword>
<reference evidence="12" key="1">
    <citation type="submission" date="2017-01" db="EMBL/GenBank/DDBJ databases">
        <authorList>
            <person name="Wang Y."/>
            <person name="White M."/>
            <person name="Kvist S."/>
            <person name="Moncalvo J.-M."/>
        </authorList>
    </citation>
    <scope>NUCLEOTIDE SEQUENCE [LARGE SCALE GENOMIC DNA]</scope>
    <source>
        <strain evidence="12">ID-206-W2</strain>
    </source>
</reference>
<dbReference type="InterPro" id="IPR000232">
    <property type="entry name" value="HSF_DNA-bd"/>
</dbReference>
<evidence type="ECO:0000256" key="6">
    <source>
        <dbReference type="ARBA" id="ARBA00023163"/>
    </source>
</evidence>
<dbReference type="OrthoDB" id="60033at2759"/>
<dbReference type="GO" id="GO:0003700">
    <property type="term" value="F:DNA-binding transcription factor activity"/>
    <property type="evidence" value="ECO:0007669"/>
    <property type="project" value="InterPro"/>
</dbReference>
<dbReference type="SMART" id="SM00448">
    <property type="entry name" value="REC"/>
    <property type="match status" value="1"/>
</dbReference>
<evidence type="ECO:0000256" key="5">
    <source>
        <dbReference type="ARBA" id="ARBA00023125"/>
    </source>
</evidence>
<keyword evidence="5" id="KW-0238">DNA-binding</keyword>
<feature type="modified residue" description="4-aspartylphosphate" evidence="8">
    <location>
        <position position="522"/>
    </location>
</feature>
<dbReference type="CDD" id="cd17546">
    <property type="entry name" value="REC_hyHK_CKI1_RcsC-like"/>
    <property type="match status" value="1"/>
</dbReference>
<sequence>MPSDSPNDLNDANSIDDDNELARILASVPEFVKKLFRILEKDTYKDIVHWSESGESFVVIDQSEFSNFVLPRHFKHKNFATFIRQLNKYGFRKVKSRYESKKSGDLVWEFEHQYFQSKSPNMLDKIKRKPIGRTRNNLSNPLALSSAQSSKSFKLNKPANASSTTKATSTATSTASNALNSSYDSSQELRSQVQNLIYENSQVVSYLRQLSEHYKYITSEVGNLKKSIQDQEKLINKFLGGNIEATKDNNNLKLANHDTKSLNSSPNFDEPNFTASSSAINANKQNLNNYQLYQQSDSNLPKPQYDQTAIDNLGSPLSSGDENNLNNNSPLIYSDLFKNNLKNTNSEPSKDLNLVHGGKNKNYPTLDPYKYSELSHLSSFQPNNYSLNPQGNFNSQNSDTFSAVVRKPKRIRTDNIANYENLSTILASSIQNTPILDSNSKSSSKSIDFFKNKKRSLNKKNPLLSISWTAPPKVLIVEDIDVDRAIASKLLDIFGCSIHLAIDGSAAVTLMNEHRYDIVLMDIFMPNLDGVTATSFIRSFDNDTPIISVTSTADVKSCTKYFKKGMNEVLEKPLTKERVFTLLNTYCSHLLLSKSSLGIAMISNQDNDSQNINANLRNTPNFKEINNENSENKSSPALEITADALYAKNKFYTSNTSELANKQNKGFPSQADNSNSLVYQKTILPSNQIQNFQQKSTNQNNTFFFDVNNNNNDNYLKLNSQNGSGFPLIKPPSKSISYINKNSNISNNAFSPLNNENPDNKEYLMGSKNFDTSSVNFSYFNSSYREKLDFENSKGFNENKKIAPSFEDKSAALNSTSKFSSSIEKNNAMRGVSPGFLQMPNYSSTAVNAIGCKDFNSEKPLSQNPMLNLSNSSAFGSLDKAQDNLLLNPSISSQGAKKINVTNTNVYNNPNQHELKKNLESSQLIDLSQPENMNSNPGLKKYQEPSTNNSFHFFENQATYVGNGPDPARFSMTEFNSKNQVVNRNLDFSGNSNVEYYSMGVPQNQNDIQ</sequence>
<dbReference type="Pfam" id="PF00072">
    <property type="entry name" value="Response_reg"/>
    <property type="match status" value="1"/>
</dbReference>
<evidence type="ECO:0000259" key="10">
    <source>
        <dbReference type="PROSITE" id="PS50110"/>
    </source>
</evidence>
<keyword evidence="3" id="KW-0902">Two-component regulatory system</keyword>
<organism evidence="11 12">
    <name type="scientific">Smittium culicis</name>
    <dbReference type="NCBI Taxonomy" id="133412"/>
    <lineage>
        <taxon>Eukaryota</taxon>
        <taxon>Fungi</taxon>
        <taxon>Fungi incertae sedis</taxon>
        <taxon>Zoopagomycota</taxon>
        <taxon>Kickxellomycotina</taxon>
        <taxon>Harpellomycetes</taxon>
        <taxon>Harpellales</taxon>
        <taxon>Legeriomycetaceae</taxon>
        <taxon>Smittium</taxon>
    </lineage>
</organism>
<comment type="caution">
    <text evidence="11">The sequence shown here is derived from an EMBL/GenBank/DDBJ whole genome shotgun (WGS) entry which is preliminary data.</text>
</comment>
<evidence type="ECO:0000256" key="3">
    <source>
        <dbReference type="ARBA" id="ARBA00023012"/>
    </source>
</evidence>
<name>A0A1R1Y156_9FUNG</name>
<evidence type="ECO:0000256" key="9">
    <source>
        <dbReference type="SAM" id="MobiDB-lite"/>
    </source>
</evidence>
<keyword evidence="7" id="KW-0539">Nucleus</keyword>
<keyword evidence="4" id="KW-0805">Transcription regulation</keyword>
<keyword evidence="6" id="KW-0804">Transcription</keyword>
<feature type="region of interest" description="Disordered" evidence="9">
    <location>
        <begin position="296"/>
        <end position="326"/>
    </location>
</feature>
<dbReference type="EMBL" id="LSSM01002703">
    <property type="protein sequence ID" value="OMJ20638.1"/>
    <property type="molecule type" value="Genomic_DNA"/>
</dbReference>